<evidence type="ECO:0000313" key="2">
    <source>
        <dbReference type="EMBL" id="HJG86641.1"/>
    </source>
</evidence>
<feature type="transmembrane region" description="Helical" evidence="1">
    <location>
        <begin position="101"/>
        <end position="125"/>
    </location>
</feature>
<comment type="caution">
    <text evidence="2">The sequence shown here is derived from an EMBL/GenBank/DDBJ whole genome shotgun (WGS) entry which is preliminary data.</text>
</comment>
<evidence type="ECO:0000313" key="3">
    <source>
        <dbReference type="Proteomes" id="UP000760668"/>
    </source>
</evidence>
<dbReference type="EMBL" id="DYUC01000061">
    <property type="protein sequence ID" value="HJG86641.1"/>
    <property type="molecule type" value="Genomic_DNA"/>
</dbReference>
<proteinExistence type="predicted"/>
<dbReference type="RefSeq" id="WP_294534978.1">
    <property type="nucleotide sequence ID" value="NZ_DYUC01000061.1"/>
</dbReference>
<evidence type="ECO:0008006" key="4">
    <source>
        <dbReference type="Google" id="ProtNLM"/>
    </source>
</evidence>
<reference evidence="2" key="1">
    <citation type="journal article" date="2021" name="PeerJ">
        <title>Extensive microbial diversity within the chicken gut microbiome revealed by metagenomics and culture.</title>
        <authorList>
            <person name="Gilroy R."/>
            <person name="Ravi A."/>
            <person name="Getino M."/>
            <person name="Pursley I."/>
            <person name="Horton D.L."/>
            <person name="Alikhan N.F."/>
            <person name="Baker D."/>
            <person name="Gharbi K."/>
            <person name="Hall N."/>
            <person name="Watson M."/>
            <person name="Adriaenssens E.M."/>
            <person name="Foster-Nyarko E."/>
            <person name="Jarju S."/>
            <person name="Secka A."/>
            <person name="Antonio M."/>
            <person name="Oren A."/>
            <person name="Chaudhuri R.R."/>
            <person name="La Ragione R."/>
            <person name="Hildebrand F."/>
            <person name="Pallen M.J."/>
        </authorList>
    </citation>
    <scope>NUCLEOTIDE SEQUENCE</scope>
    <source>
        <strain evidence="2">CHK179-5677</strain>
    </source>
</reference>
<keyword evidence="1" id="KW-0812">Transmembrane</keyword>
<dbReference type="Proteomes" id="UP000760668">
    <property type="component" value="Unassembled WGS sequence"/>
</dbReference>
<protein>
    <recommendedName>
        <fullName evidence="4">Beta-carotene 15,15'-monooxygenase</fullName>
    </recommendedName>
</protein>
<feature type="transmembrane region" description="Helical" evidence="1">
    <location>
        <begin position="9"/>
        <end position="30"/>
    </location>
</feature>
<keyword evidence="1" id="KW-0472">Membrane</keyword>
<dbReference type="AlphaFoldDB" id="A0A921MM52"/>
<evidence type="ECO:0000256" key="1">
    <source>
        <dbReference type="SAM" id="Phobius"/>
    </source>
</evidence>
<sequence>MREKHTVKILMVAVPLIIAFFSVFVVSGIASSAEFHAGSIAALDEKQTTVLELTAASTAASAAVTLLPGDTATPIAEKLADLSSGFLVVLCAIYLEKYLLTLTGFAAFSFLIPISCLLYAANVFLNRDGVRTVAKKLLIFGIAIVLVIPVSVRVSNLIEDTYQASIEATIESAKQTTDEVEDSTEELTGETEQGFLEGLISKITDGISSVASGISEKVGDMINSFIEALAVMLVTSCVIPILVILFFVWLVKVTFSISLPVSYSGAVKGVRDAFRREDGEDGQP</sequence>
<reference evidence="2" key="2">
    <citation type="submission" date="2021-09" db="EMBL/GenBank/DDBJ databases">
        <authorList>
            <person name="Gilroy R."/>
        </authorList>
    </citation>
    <scope>NUCLEOTIDE SEQUENCE</scope>
    <source>
        <strain evidence="2">CHK179-5677</strain>
    </source>
</reference>
<organism evidence="2 3">
    <name type="scientific">Pseudoflavonifractor capillosus</name>
    <dbReference type="NCBI Taxonomy" id="106588"/>
    <lineage>
        <taxon>Bacteria</taxon>
        <taxon>Bacillati</taxon>
        <taxon>Bacillota</taxon>
        <taxon>Clostridia</taxon>
        <taxon>Eubacteriales</taxon>
        <taxon>Oscillospiraceae</taxon>
        <taxon>Pseudoflavonifractor</taxon>
    </lineage>
</organism>
<feature type="transmembrane region" description="Helical" evidence="1">
    <location>
        <begin position="228"/>
        <end position="251"/>
    </location>
</feature>
<feature type="transmembrane region" description="Helical" evidence="1">
    <location>
        <begin position="137"/>
        <end position="155"/>
    </location>
</feature>
<name>A0A921MM52_9FIRM</name>
<keyword evidence="1" id="KW-1133">Transmembrane helix</keyword>
<gene>
    <name evidence="2" type="ORF">K8V01_06440</name>
</gene>
<accession>A0A921MM52</accession>